<dbReference type="GeneID" id="17296223"/>
<keyword evidence="3" id="KW-0813">Transport</keyword>
<keyword evidence="10" id="KW-1185">Reference proteome</keyword>
<feature type="transmembrane region" description="Helical" evidence="7">
    <location>
        <begin position="33"/>
        <end position="56"/>
    </location>
</feature>
<gene>
    <name evidence="8" type="ORF">GUITHDRAFT_76385</name>
</gene>
<sequence>MNWWWLCMPRLPWSEPSKPPPFYGVNTKIPLSVAMVMGFQHALAMIGGIIAVPLLLTGPYNARLTSAETEYLISAGLLSSGILSLISVTRFKVFNTGYFLGTGLISVLGTSFTFVPIAQAAMKFMMDSDSGIGQEAYGAFLGTAVFCAFLEIALSFLPKDQLRRCFPPIITGTCVMLIGFGLTGEGFKYWGGGTDVQMSFQFCQDNGQVKLPFGSPQYVTLGFAVFLSLIMIEVFGSPFLRNCEVAIALLFGFFISAVATYNNDGTKEWFVVNDKISSAPGITFLWVKTFPLTVYPPAILPCLICYIITTVETIGDITASAEASKLATVGDDFDSRIQGGVLADGFCAMMACLFTTPPNTTFAQNNGVIALTRCANRRAGYCCCFFLILFGIIAKVAAVIATIPDCVLGGMTTFLFVNIVVSGVNILGPAIAVRRNRFIVCASLAVGIGVALAPQWATNALVAPGKTATAQLASDSLVIVLSTPYCIGTITALLLHLLIPNDKEDETNVVRNDDMVKEKASELSFAHFIPTDSSVYQGSDHTMASQQGMNAPVVGEQQVYPVRHPHNFTVLVVFLTLTPVI</sequence>
<feature type="transmembrane region" description="Helical" evidence="7">
    <location>
        <begin position="243"/>
        <end position="261"/>
    </location>
</feature>
<dbReference type="AlphaFoldDB" id="L1IT79"/>
<evidence type="ECO:0000256" key="2">
    <source>
        <dbReference type="ARBA" id="ARBA00008821"/>
    </source>
</evidence>
<proteinExistence type="inferred from homology"/>
<evidence type="ECO:0000256" key="6">
    <source>
        <dbReference type="ARBA" id="ARBA00023136"/>
    </source>
</evidence>
<comment type="subcellular location">
    <subcellularLocation>
        <location evidence="1">Membrane</location>
        <topology evidence="1">Multi-pass membrane protein</topology>
    </subcellularLocation>
</comment>
<feature type="transmembrane region" description="Helical" evidence="7">
    <location>
        <begin position="98"/>
        <end position="117"/>
    </location>
</feature>
<dbReference type="GO" id="GO:0005886">
    <property type="term" value="C:plasma membrane"/>
    <property type="evidence" value="ECO:0007669"/>
    <property type="project" value="UniProtKB-ARBA"/>
</dbReference>
<dbReference type="EnsemblProtists" id="EKX39438">
    <property type="protein sequence ID" value="EKX39438"/>
    <property type="gene ID" value="GUITHDRAFT_76385"/>
</dbReference>
<feature type="transmembrane region" description="Helical" evidence="7">
    <location>
        <begin position="477"/>
        <end position="499"/>
    </location>
</feature>
<reference evidence="8 10" key="1">
    <citation type="journal article" date="2012" name="Nature">
        <title>Algal genomes reveal evolutionary mosaicism and the fate of nucleomorphs.</title>
        <authorList>
            <consortium name="DOE Joint Genome Institute"/>
            <person name="Curtis B.A."/>
            <person name="Tanifuji G."/>
            <person name="Burki F."/>
            <person name="Gruber A."/>
            <person name="Irimia M."/>
            <person name="Maruyama S."/>
            <person name="Arias M.C."/>
            <person name="Ball S.G."/>
            <person name="Gile G.H."/>
            <person name="Hirakawa Y."/>
            <person name="Hopkins J.F."/>
            <person name="Kuo A."/>
            <person name="Rensing S.A."/>
            <person name="Schmutz J."/>
            <person name="Symeonidi A."/>
            <person name="Elias M."/>
            <person name="Eveleigh R.J."/>
            <person name="Herman E.K."/>
            <person name="Klute M.J."/>
            <person name="Nakayama T."/>
            <person name="Obornik M."/>
            <person name="Reyes-Prieto A."/>
            <person name="Armbrust E.V."/>
            <person name="Aves S.J."/>
            <person name="Beiko R.G."/>
            <person name="Coutinho P."/>
            <person name="Dacks J.B."/>
            <person name="Durnford D.G."/>
            <person name="Fast N.M."/>
            <person name="Green B.R."/>
            <person name="Grisdale C.J."/>
            <person name="Hempel F."/>
            <person name="Henrissat B."/>
            <person name="Hoppner M.P."/>
            <person name="Ishida K."/>
            <person name="Kim E."/>
            <person name="Koreny L."/>
            <person name="Kroth P.G."/>
            <person name="Liu Y."/>
            <person name="Malik S.B."/>
            <person name="Maier U.G."/>
            <person name="McRose D."/>
            <person name="Mock T."/>
            <person name="Neilson J.A."/>
            <person name="Onodera N.T."/>
            <person name="Poole A.M."/>
            <person name="Pritham E.J."/>
            <person name="Richards T.A."/>
            <person name="Rocap G."/>
            <person name="Roy S.W."/>
            <person name="Sarai C."/>
            <person name="Schaack S."/>
            <person name="Shirato S."/>
            <person name="Slamovits C.H."/>
            <person name="Spencer D.F."/>
            <person name="Suzuki S."/>
            <person name="Worden A.Z."/>
            <person name="Zauner S."/>
            <person name="Barry K."/>
            <person name="Bell C."/>
            <person name="Bharti A.K."/>
            <person name="Crow J.A."/>
            <person name="Grimwood J."/>
            <person name="Kramer R."/>
            <person name="Lindquist E."/>
            <person name="Lucas S."/>
            <person name="Salamov A."/>
            <person name="McFadden G.I."/>
            <person name="Lane C.E."/>
            <person name="Keeling P.J."/>
            <person name="Gray M.W."/>
            <person name="Grigoriev I.V."/>
            <person name="Archibald J.M."/>
        </authorList>
    </citation>
    <scope>NUCLEOTIDE SEQUENCE</scope>
    <source>
        <strain evidence="8 10">CCMP2712</strain>
    </source>
</reference>
<keyword evidence="5 7" id="KW-1133">Transmembrane helix</keyword>
<dbReference type="InterPro" id="IPR006042">
    <property type="entry name" value="Xan_ur_permease"/>
</dbReference>
<feature type="transmembrane region" description="Helical" evidence="7">
    <location>
        <begin position="379"/>
        <end position="401"/>
    </location>
</feature>
<dbReference type="PANTHER" id="PTHR42810">
    <property type="entry name" value="PURINE PERMEASE C1399.01C-RELATED"/>
    <property type="match status" value="1"/>
</dbReference>
<feature type="transmembrane region" description="Helical" evidence="7">
    <location>
        <begin position="137"/>
        <end position="157"/>
    </location>
</feature>
<organism evidence="8">
    <name type="scientific">Guillardia theta (strain CCMP2712)</name>
    <name type="common">Cryptophyte</name>
    <dbReference type="NCBI Taxonomy" id="905079"/>
    <lineage>
        <taxon>Eukaryota</taxon>
        <taxon>Cryptophyceae</taxon>
        <taxon>Pyrenomonadales</taxon>
        <taxon>Geminigeraceae</taxon>
        <taxon>Guillardia</taxon>
    </lineage>
</organism>
<dbReference type="PANTHER" id="PTHR42810:SF2">
    <property type="entry name" value="PURINE PERMEASE C1399.01C-RELATED"/>
    <property type="match status" value="1"/>
</dbReference>
<dbReference type="PaxDb" id="55529-EKX39438"/>
<protein>
    <recommendedName>
        <fullName evidence="11">Uric acid-xanthine permease</fullName>
    </recommendedName>
</protein>
<evidence type="ECO:0008006" key="11">
    <source>
        <dbReference type="Google" id="ProtNLM"/>
    </source>
</evidence>
<reference evidence="9" key="3">
    <citation type="submission" date="2016-03" db="UniProtKB">
        <authorList>
            <consortium name="EnsemblProtists"/>
        </authorList>
    </citation>
    <scope>IDENTIFICATION</scope>
</reference>
<evidence type="ECO:0000313" key="9">
    <source>
        <dbReference type="EnsemblProtists" id="EKX39438"/>
    </source>
</evidence>
<dbReference type="HOGENOM" id="CLU_017959_7_0_1"/>
<evidence type="ECO:0000256" key="5">
    <source>
        <dbReference type="ARBA" id="ARBA00022989"/>
    </source>
</evidence>
<evidence type="ECO:0000256" key="7">
    <source>
        <dbReference type="SAM" id="Phobius"/>
    </source>
</evidence>
<keyword evidence="6 7" id="KW-0472">Membrane</keyword>
<feature type="transmembrane region" description="Helical" evidence="7">
    <location>
        <begin position="71"/>
        <end position="91"/>
    </location>
</feature>
<dbReference type="Proteomes" id="UP000011087">
    <property type="component" value="Unassembled WGS sequence"/>
</dbReference>
<feature type="transmembrane region" description="Helical" evidence="7">
    <location>
        <begin position="169"/>
        <end position="190"/>
    </location>
</feature>
<reference evidence="10" key="2">
    <citation type="submission" date="2012-11" db="EMBL/GenBank/DDBJ databases">
        <authorList>
            <person name="Kuo A."/>
            <person name="Curtis B.A."/>
            <person name="Tanifuji G."/>
            <person name="Burki F."/>
            <person name="Gruber A."/>
            <person name="Irimia M."/>
            <person name="Maruyama S."/>
            <person name="Arias M.C."/>
            <person name="Ball S.G."/>
            <person name="Gile G.H."/>
            <person name="Hirakawa Y."/>
            <person name="Hopkins J.F."/>
            <person name="Rensing S.A."/>
            <person name="Schmutz J."/>
            <person name="Symeonidi A."/>
            <person name="Elias M."/>
            <person name="Eveleigh R.J."/>
            <person name="Herman E.K."/>
            <person name="Klute M.J."/>
            <person name="Nakayama T."/>
            <person name="Obornik M."/>
            <person name="Reyes-Prieto A."/>
            <person name="Armbrust E.V."/>
            <person name="Aves S.J."/>
            <person name="Beiko R.G."/>
            <person name="Coutinho P."/>
            <person name="Dacks J.B."/>
            <person name="Durnford D.G."/>
            <person name="Fast N.M."/>
            <person name="Green B.R."/>
            <person name="Grisdale C."/>
            <person name="Hempe F."/>
            <person name="Henrissat B."/>
            <person name="Hoppner M.P."/>
            <person name="Ishida K.-I."/>
            <person name="Kim E."/>
            <person name="Koreny L."/>
            <person name="Kroth P.G."/>
            <person name="Liu Y."/>
            <person name="Malik S.-B."/>
            <person name="Maier U.G."/>
            <person name="McRose D."/>
            <person name="Mock T."/>
            <person name="Neilson J.A."/>
            <person name="Onodera N.T."/>
            <person name="Poole A.M."/>
            <person name="Pritham E.J."/>
            <person name="Richards T.A."/>
            <person name="Rocap G."/>
            <person name="Roy S.W."/>
            <person name="Sarai C."/>
            <person name="Schaack S."/>
            <person name="Shirato S."/>
            <person name="Slamovits C.H."/>
            <person name="Spencer D.F."/>
            <person name="Suzuki S."/>
            <person name="Worden A.Z."/>
            <person name="Zauner S."/>
            <person name="Barry K."/>
            <person name="Bell C."/>
            <person name="Bharti A.K."/>
            <person name="Crow J.A."/>
            <person name="Grimwood J."/>
            <person name="Kramer R."/>
            <person name="Lindquist E."/>
            <person name="Lucas S."/>
            <person name="Salamov A."/>
            <person name="McFadden G.I."/>
            <person name="Lane C.E."/>
            <person name="Keeling P.J."/>
            <person name="Gray M.W."/>
            <person name="Grigoriev I.V."/>
            <person name="Archibald J.M."/>
        </authorList>
    </citation>
    <scope>NUCLEOTIDE SEQUENCE</scope>
    <source>
        <strain evidence="10">CCMP2712</strain>
    </source>
</reference>
<comment type="similarity">
    <text evidence="2">Belongs to the nucleobase:cation symporter-2 (NCS2) (TC 2.A.40) family.</text>
</comment>
<dbReference type="RefSeq" id="XP_005826418.1">
    <property type="nucleotide sequence ID" value="XM_005826361.1"/>
</dbReference>
<dbReference type="InterPro" id="IPR006043">
    <property type="entry name" value="NCS2"/>
</dbReference>
<accession>L1IT79</accession>
<evidence type="ECO:0000256" key="4">
    <source>
        <dbReference type="ARBA" id="ARBA00022692"/>
    </source>
</evidence>
<dbReference type="eggNOG" id="ENOG502QQD4">
    <property type="taxonomic scope" value="Eukaryota"/>
</dbReference>
<evidence type="ECO:0000256" key="1">
    <source>
        <dbReference type="ARBA" id="ARBA00004141"/>
    </source>
</evidence>
<name>L1IT79_GUITC</name>
<evidence type="ECO:0000313" key="8">
    <source>
        <dbReference type="EMBL" id="EKX39438.1"/>
    </source>
</evidence>
<feature type="transmembrane region" description="Helical" evidence="7">
    <location>
        <begin position="218"/>
        <end position="236"/>
    </location>
</feature>
<dbReference type="OMA" id="MVVSMTE"/>
<evidence type="ECO:0000313" key="10">
    <source>
        <dbReference type="Proteomes" id="UP000011087"/>
    </source>
</evidence>
<dbReference type="NCBIfam" id="TIGR00801">
    <property type="entry name" value="ncs2"/>
    <property type="match status" value="1"/>
</dbReference>
<dbReference type="KEGG" id="gtt:GUITHDRAFT_76385"/>
<feature type="transmembrane region" description="Helical" evidence="7">
    <location>
        <begin position="407"/>
        <end position="426"/>
    </location>
</feature>
<dbReference type="OrthoDB" id="10258708at2759"/>
<dbReference type="STRING" id="905079.L1IT79"/>
<feature type="transmembrane region" description="Helical" evidence="7">
    <location>
        <begin position="438"/>
        <end position="457"/>
    </location>
</feature>
<evidence type="ECO:0000256" key="3">
    <source>
        <dbReference type="ARBA" id="ARBA00022448"/>
    </source>
</evidence>
<dbReference type="EMBL" id="JH993039">
    <property type="protein sequence ID" value="EKX39438.1"/>
    <property type="molecule type" value="Genomic_DNA"/>
</dbReference>
<dbReference type="GO" id="GO:0042907">
    <property type="term" value="F:xanthine transmembrane transporter activity"/>
    <property type="evidence" value="ECO:0007669"/>
    <property type="project" value="TreeGrafter"/>
</dbReference>
<keyword evidence="4 7" id="KW-0812">Transmembrane</keyword>
<dbReference type="Pfam" id="PF00860">
    <property type="entry name" value="Xan_ur_permease"/>
    <property type="match status" value="1"/>
</dbReference>